<evidence type="ECO:0000259" key="3">
    <source>
        <dbReference type="Pfam" id="PF25876"/>
    </source>
</evidence>
<organism evidence="7 8">
    <name type="scientific">Pedobacter boryungensis</name>
    <dbReference type="NCBI Taxonomy" id="869962"/>
    <lineage>
        <taxon>Bacteria</taxon>
        <taxon>Pseudomonadati</taxon>
        <taxon>Bacteroidota</taxon>
        <taxon>Sphingobacteriia</taxon>
        <taxon>Sphingobacteriales</taxon>
        <taxon>Sphingobacteriaceae</taxon>
        <taxon>Pedobacter</taxon>
    </lineage>
</organism>
<evidence type="ECO:0000313" key="8">
    <source>
        <dbReference type="Proteomes" id="UP000762110"/>
    </source>
</evidence>
<dbReference type="SUPFAM" id="SSF111369">
    <property type="entry name" value="HlyD-like secretion proteins"/>
    <property type="match status" value="1"/>
</dbReference>
<evidence type="ECO:0000313" key="7">
    <source>
        <dbReference type="EMBL" id="NQX32938.1"/>
    </source>
</evidence>
<evidence type="ECO:0000256" key="2">
    <source>
        <dbReference type="ARBA" id="ARBA00009477"/>
    </source>
</evidence>
<dbReference type="EMBL" id="JABMKV010000004">
    <property type="protein sequence ID" value="NQX32938.1"/>
    <property type="molecule type" value="Genomic_DNA"/>
</dbReference>
<feature type="domain" description="Multidrug resistance protein MdtA-like C-terminal permuted SH3" evidence="6">
    <location>
        <begin position="314"/>
        <end position="372"/>
    </location>
</feature>
<dbReference type="Pfam" id="PF25917">
    <property type="entry name" value="BSH_RND"/>
    <property type="match status" value="1"/>
</dbReference>
<reference evidence="7 8" key="1">
    <citation type="submission" date="2020-05" db="EMBL/GenBank/DDBJ databases">
        <title>Description of Pedobacter foliorum sp. nov.</title>
        <authorList>
            <person name="Qi S."/>
            <person name="Carlier A."/>
            <person name="Cnockaert M."/>
            <person name="Vandamme P."/>
        </authorList>
    </citation>
    <scope>NUCLEOTIDE SEQUENCE [LARGE SCALE GENOMIC DNA]</scope>
    <source>
        <strain evidence="7 8">LMG 31300</strain>
    </source>
</reference>
<dbReference type="Gene3D" id="2.40.50.100">
    <property type="match status" value="1"/>
</dbReference>
<dbReference type="RefSeq" id="WP_173273565.1">
    <property type="nucleotide sequence ID" value="NZ_JABMKV010000004.1"/>
</dbReference>
<dbReference type="PANTHER" id="PTHR30158:SF23">
    <property type="entry name" value="MULTIDRUG RESISTANCE PROTEIN MEXA"/>
    <property type="match status" value="1"/>
</dbReference>
<dbReference type="PROSITE" id="PS51257">
    <property type="entry name" value="PROKAR_LIPOPROTEIN"/>
    <property type="match status" value="1"/>
</dbReference>
<dbReference type="PANTHER" id="PTHR30158">
    <property type="entry name" value="ACRA/E-RELATED COMPONENT OF DRUG EFFLUX TRANSPORTER"/>
    <property type="match status" value="1"/>
</dbReference>
<dbReference type="InterPro" id="IPR006143">
    <property type="entry name" value="RND_pump_MFP"/>
</dbReference>
<comment type="similarity">
    <text evidence="2">Belongs to the membrane fusion protein (MFP) (TC 8.A.1) family.</text>
</comment>
<dbReference type="InterPro" id="IPR058624">
    <property type="entry name" value="MdtA-like_HH"/>
</dbReference>
<evidence type="ECO:0000256" key="1">
    <source>
        <dbReference type="ARBA" id="ARBA00004196"/>
    </source>
</evidence>
<dbReference type="Gene3D" id="2.40.420.20">
    <property type="match status" value="1"/>
</dbReference>
<gene>
    <name evidence="7" type="ORF">HQN85_14460</name>
</gene>
<feature type="domain" description="Multidrug resistance protein MdtA-like alpha-helical hairpin" evidence="3">
    <location>
        <begin position="114"/>
        <end position="184"/>
    </location>
</feature>
<sequence length="398" mass="42906">MNNISKLAPLSNNVKLFNEWIILLVITIVLFLASCTNSSDQMAAAPAPALPVITISQSSQQTFVDYPASIQGATDLEIRPQIAGTIDRVLVNEGQLVTKGQLLFQISELPFRAQLNTAKAALQAAKAAVLNAQLEIDKLTPLVQAKVVSAFQLQTAKTAHEIALANVEQAKSNVNSAQINLNYTQIKAPISGYIGRLPKKQGSLVGPTDVESLTQLSDVHEVHVYFSLAETDFINFNAKYQGNSVADRIKHLPPVSLVLADQTIYPSTGKIDMIDGQFDKTTGAITLRASFANAQGLLRSGNTGKVRLGIEHNNILLVPQASTVEIQDKVFVFAVGKDNKISKQPIKVLGISGTNYLVEYGLKSGDQIVSKGFESLKEGDLIQPEKAKVVTAYNASNK</sequence>
<dbReference type="InterPro" id="IPR058627">
    <property type="entry name" value="MdtA-like_C"/>
</dbReference>
<accession>A0ABX2DFR8</accession>
<name>A0ABX2DFR8_9SPHI</name>
<proteinExistence type="inferred from homology"/>
<evidence type="ECO:0000259" key="6">
    <source>
        <dbReference type="Pfam" id="PF25967"/>
    </source>
</evidence>
<dbReference type="NCBIfam" id="TIGR01730">
    <property type="entry name" value="RND_mfp"/>
    <property type="match status" value="1"/>
</dbReference>
<evidence type="ECO:0000259" key="4">
    <source>
        <dbReference type="Pfam" id="PF25917"/>
    </source>
</evidence>
<feature type="domain" description="Multidrug resistance protein MdtA-like barrel-sandwich hybrid" evidence="4">
    <location>
        <begin position="77"/>
        <end position="206"/>
    </location>
</feature>
<dbReference type="InterPro" id="IPR058625">
    <property type="entry name" value="MdtA-like_BSH"/>
</dbReference>
<dbReference type="Pfam" id="PF25967">
    <property type="entry name" value="RND-MFP_C"/>
    <property type="match status" value="1"/>
</dbReference>
<keyword evidence="8" id="KW-1185">Reference proteome</keyword>
<feature type="domain" description="Multidrug resistance protein MdtA-like beta-barrel" evidence="5">
    <location>
        <begin position="222"/>
        <end position="309"/>
    </location>
</feature>
<evidence type="ECO:0000259" key="5">
    <source>
        <dbReference type="Pfam" id="PF25944"/>
    </source>
</evidence>
<dbReference type="Gene3D" id="2.40.30.170">
    <property type="match status" value="1"/>
</dbReference>
<comment type="subcellular location">
    <subcellularLocation>
        <location evidence="1">Cell envelope</location>
    </subcellularLocation>
</comment>
<dbReference type="Pfam" id="PF25944">
    <property type="entry name" value="Beta-barrel_RND"/>
    <property type="match status" value="1"/>
</dbReference>
<dbReference type="Pfam" id="PF25876">
    <property type="entry name" value="HH_MFP_RND"/>
    <property type="match status" value="1"/>
</dbReference>
<comment type="caution">
    <text evidence="7">The sequence shown here is derived from an EMBL/GenBank/DDBJ whole genome shotgun (WGS) entry which is preliminary data.</text>
</comment>
<dbReference type="Gene3D" id="1.10.287.470">
    <property type="entry name" value="Helix hairpin bin"/>
    <property type="match status" value="1"/>
</dbReference>
<dbReference type="Proteomes" id="UP000762110">
    <property type="component" value="Unassembled WGS sequence"/>
</dbReference>
<protein>
    <submittedName>
        <fullName evidence="7">Efflux RND transporter periplasmic adaptor subunit</fullName>
    </submittedName>
</protein>
<dbReference type="InterPro" id="IPR058626">
    <property type="entry name" value="MdtA-like_b-barrel"/>
</dbReference>